<feature type="binding site" evidence="3">
    <location>
        <position position="532"/>
    </location>
    <ligand>
        <name>Zn(2+)</name>
        <dbReference type="ChEBI" id="CHEBI:29105"/>
        <label>2</label>
    </ligand>
</feature>
<name>A0A937F5T5_9BACT</name>
<evidence type="ECO:0000256" key="2">
    <source>
        <dbReference type="PIRSR" id="PIRSR601952-1"/>
    </source>
</evidence>
<dbReference type="SMART" id="SM00098">
    <property type="entry name" value="alkPPc"/>
    <property type="match status" value="1"/>
</dbReference>
<comment type="caution">
    <text evidence="5">The sequence shown here is derived from an EMBL/GenBank/DDBJ whole genome shotgun (WGS) entry which is preliminary data.</text>
</comment>
<dbReference type="Pfam" id="PF00245">
    <property type="entry name" value="Alk_phosphatase"/>
    <property type="match status" value="2"/>
</dbReference>
<dbReference type="CDD" id="cd16012">
    <property type="entry name" value="ALP"/>
    <property type="match status" value="1"/>
</dbReference>
<dbReference type="SUPFAM" id="SSF51695">
    <property type="entry name" value="PLC-like phosphodiesterases"/>
    <property type="match status" value="1"/>
</dbReference>
<dbReference type="CDD" id="cd08577">
    <property type="entry name" value="PI-PLCc_GDPD_SF_unchar3"/>
    <property type="match status" value="1"/>
</dbReference>
<feature type="binding site" evidence="3">
    <location>
        <position position="533"/>
    </location>
    <ligand>
        <name>Zn(2+)</name>
        <dbReference type="ChEBI" id="CHEBI:29105"/>
        <label>2</label>
    </ligand>
</feature>
<keyword evidence="3" id="KW-0479">Metal-binding</keyword>
<keyword evidence="3" id="KW-0862">Zinc</keyword>
<feature type="binding site" evidence="3">
    <location>
        <position position="372"/>
    </location>
    <ligand>
        <name>Mg(2+)</name>
        <dbReference type="ChEBI" id="CHEBI:18420"/>
    </ligand>
</feature>
<dbReference type="Gene3D" id="3.40.720.10">
    <property type="entry name" value="Alkaline Phosphatase, subunit A"/>
    <property type="match status" value="1"/>
</dbReference>
<feature type="binding site" evidence="3">
    <location>
        <position position="278"/>
    </location>
    <ligand>
        <name>Mg(2+)</name>
        <dbReference type="ChEBI" id="CHEBI:18420"/>
    </ligand>
</feature>
<dbReference type="GO" id="GO:0008081">
    <property type="term" value="F:phosphoric diester hydrolase activity"/>
    <property type="evidence" value="ECO:0007669"/>
    <property type="project" value="InterPro"/>
</dbReference>
<dbReference type="PANTHER" id="PTHR11596">
    <property type="entry name" value="ALKALINE PHOSPHATASE"/>
    <property type="match status" value="1"/>
</dbReference>
<protein>
    <submittedName>
        <fullName evidence="5">Alkaline phosphatase</fullName>
    </submittedName>
</protein>
<dbReference type="EMBL" id="JAESIY010000006">
    <property type="protein sequence ID" value="MBL3656957.1"/>
    <property type="molecule type" value="Genomic_DNA"/>
</dbReference>
<evidence type="ECO:0000256" key="3">
    <source>
        <dbReference type="PIRSR" id="PIRSR601952-2"/>
    </source>
</evidence>
<feature type="active site" description="Phosphoserine intermediate" evidence="2">
    <location>
        <position position="319"/>
    </location>
</feature>
<dbReference type="SUPFAM" id="SSF53649">
    <property type="entry name" value="Alkaline phosphatase-like"/>
    <property type="match status" value="1"/>
</dbReference>
<dbReference type="PRINTS" id="PR00113">
    <property type="entry name" value="ALKPHPHTASE"/>
</dbReference>
<feature type="binding site" evidence="3">
    <location>
        <position position="494"/>
    </location>
    <ligand>
        <name>Zn(2+)</name>
        <dbReference type="ChEBI" id="CHEBI:29105"/>
        <label>2</label>
    </ligand>
</feature>
<evidence type="ECO:0000313" key="5">
    <source>
        <dbReference type="EMBL" id="MBL3656957.1"/>
    </source>
</evidence>
<dbReference type="GO" id="GO:0004035">
    <property type="term" value="F:alkaline phosphatase activity"/>
    <property type="evidence" value="ECO:0007669"/>
    <property type="project" value="TreeGrafter"/>
</dbReference>
<sequence length="596" mass="66148">MSISSVVLGQKYATSIIFAHNDYQQSIPLYAAYQQRVGYIEADVFLIDGELMVAHTKEEVNEGRTLAVLYLEPLHEMVAKNHRLAYGESQQKLTLMIDLKTEGMATIKAIVKELEKFPTLLESPTFKIAVSGNVPAPDHWNEVPEYIHFDGRLTVDYSPAQLQRIEMISADFTKFTKWNGKGVLTTQDAEKVKAAVDKAHNMGKKIRFWAAPDFTNAWIELREAGVDILNSDHVEELATFINGAEKNFYINDDLHQVYSPKHVFKKKKPKNVILLIGDGAGLAHWYAGYTANGGALNVFNIKHLGYSKTDASDSYITDSAAGGSAMAGGKKTKNRYIGMDPAGNPLPLITEILKQNNFSTAIISDGSVTDATPASFYAHVPERDMSEEIAADFLKSDNDILIGGGYKAFTERKDQRNLKEELKEKGYFVSPSFDDIDKQQPKTVLLDEQVTASVRDGRGDFLTQALMGSIKIFEKQKKPFFIMEESAQIDWGGHGNDLGFLVKEVLDFDKTIGEAMKYVDQNQETLLIVTADHETGGLTIVGGDFSEHSVRSTFTTNDHTGVMVPVFAYGPGAELFQGIYDNTDIYSKILSLLNVE</sequence>
<evidence type="ECO:0000313" key="6">
    <source>
        <dbReference type="Proteomes" id="UP000659388"/>
    </source>
</evidence>
<keyword evidence="1" id="KW-0597">Phosphoprotein</keyword>
<comment type="cofactor">
    <cofactor evidence="3">
        <name>Mg(2+)</name>
        <dbReference type="ChEBI" id="CHEBI:18420"/>
    </cofactor>
    <text evidence="3">Binds 1 Mg(2+) ion.</text>
</comment>
<dbReference type="AlphaFoldDB" id="A0A937F5T5"/>
<dbReference type="Proteomes" id="UP000659388">
    <property type="component" value="Unassembled WGS sequence"/>
</dbReference>
<dbReference type="InterPro" id="IPR039559">
    <property type="entry name" value="AIM6_PI-PLC-like_dom"/>
</dbReference>
<keyword evidence="3" id="KW-0460">Magnesium</keyword>
<dbReference type="PANTHER" id="PTHR11596:SF5">
    <property type="entry name" value="ALKALINE PHOSPHATASE"/>
    <property type="match status" value="1"/>
</dbReference>
<dbReference type="InterPro" id="IPR017946">
    <property type="entry name" value="PLC-like_Pdiesterase_TIM-brl"/>
</dbReference>
<feature type="binding site" evidence="3">
    <location>
        <position position="485"/>
    </location>
    <ligand>
        <name>Mg(2+)</name>
        <dbReference type="ChEBI" id="CHEBI:18420"/>
    </ligand>
</feature>
<dbReference type="GO" id="GO:0006629">
    <property type="term" value="P:lipid metabolic process"/>
    <property type="evidence" value="ECO:0007669"/>
    <property type="project" value="InterPro"/>
</dbReference>
<evidence type="ECO:0000256" key="1">
    <source>
        <dbReference type="ARBA" id="ARBA00022553"/>
    </source>
</evidence>
<feature type="binding site" evidence="3">
    <location>
        <position position="490"/>
    </location>
    <ligand>
        <name>Zn(2+)</name>
        <dbReference type="ChEBI" id="CHEBI:29105"/>
        <label>2</label>
    </ligand>
</feature>
<dbReference type="InterPro" id="IPR001952">
    <property type="entry name" value="Alkaline_phosphatase"/>
</dbReference>
<feature type="binding site" evidence="3">
    <location>
        <position position="370"/>
    </location>
    <ligand>
        <name>Mg(2+)</name>
        <dbReference type="ChEBI" id="CHEBI:18420"/>
    </ligand>
</feature>
<comment type="similarity">
    <text evidence="4">Belongs to the alkaline phosphatase family.</text>
</comment>
<evidence type="ECO:0000256" key="4">
    <source>
        <dbReference type="RuleBase" id="RU003946"/>
    </source>
</evidence>
<accession>A0A937F5T5</accession>
<keyword evidence="6" id="KW-1185">Reference proteome</keyword>
<dbReference type="GO" id="GO:0046872">
    <property type="term" value="F:metal ion binding"/>
    <property type="evidence" value="ECO:0007669"/>
    <property type="project" value="UniProtKB-KW"/>
</dbReference>
<reference evidence="5" key="1">
    <citation type="submission" date="2021-01" db="EMBL/GenBank/DDBJ databases">
        <title>Fulvivirga kasyanovii gen. nov., sp nov., a novel member of the phylum Bacteroidetes isolated from seawater in a mussel farm.</title>
        <authorList>
            <person name="Zhao L.-H."/>
            <person name="Wang Z.-J."/>
        </authorList>
    </citation>
    <scope>NUCLEOTIDE SEQUENCE</scope>
    <source>
        <strain evidence="5">2943</strain>
    </source>
</reference>
<feature type="binding site" evidence="3">
    <location>
        <position position="278"/>
    </location>
    <ligand>
        <name>Zn(2+)</name>
        <dbReference type="ChEBI" id="CHEBI:29105"/>
        <label>2</label>
    </ligand>
</feature>
<proteinExistence type="inferred from homology"/>
<gene>
    <name evidence="5" type="ORF">JL102_12495</name>
</gene>
<dbReference type="InterPro" id="IPR017850">
    <property type="entry name" value="Alkaline_phosphatase_core_sf"/>
</dbReference>
<organism evidence="5 6">
    <name type="scientific">Fulvivirga sediminis</name>
    <dbReference type="NCBI Taxonomy" id="2803949"/>
    <lineage>
        <taxon>Bacteria</taxon>
        <taxon>Pseudomonadati</taxon>
        <taxon>Bacteroidota</taxon>
        <taxon>Cytophagia</taxon>
        <taxon>Cytophagales</taxon>
        <taxon>Fulvivirgaceae</taxon>
        <taxon>Fulvivirga</taxon>
    </lineage>
</organism>
<dbReference type="Gene3D" id="3.20.20.190">
    <property type="entry name" value="Phosphatidylinositol (PI) phosphodiesterase"/>
    <property type="match status" value="1"/>
</dbReference>
<comment type="cofactor">
    <cofactor evidence="3">
        <name>Zn(2+)</name>
        <dbReference type="ChEBI" id="CHEBI:29105"/>
    </cofactor>
    <text evidence="3">Binds 2 Zn(2+) ions.</text>
</comment>